<keyword evidence="3" id="KW-0159">Chromosome partition</keyword>
<evidence type="ECO:0000313" key="6">
    <source>
        <dbReference type="EMBL" id="STZ75642.1"/>
    </source>
</evidence>
<evidence type="ECO:0000256" key="1">
    <source>
        <dbReference type="ARBA" id="ARBA00022490"/>
    </source>
</evidence>
<proteinExistence type="predicted"/>
<keyword evidence="4" id="KW-0131">Cell cycle</keyword>
<evidence type="ECO:0000256" key="5">
    <source>
        <dbReference type="SAM" id="MobiDB-lite"/>
    </source>
</evidence>
<keyword evidence="2" id="KW-0132">Cell division</keyword>
<reference evidence="6 7" key="1">
    <citation type="submission" date="2018-06" db="EMBL/GenBank/DDBJ databases">
        <authorList>
            <consortium name="Pathogen Informatics"/>
            <person name="Doyle S."/>
        </authorList>
    </citation>
    <scope>NUCLEOTIDE SEQUENCE [LARGE SCALE GENOMIC DNA]</scope>
    <source>
        <strain evidence="6 7">NCTC10295</strain>
    </source>
</reference>
<dbReference type="InterPro" id="IPR036390">
    <property type="entry name" value="WH_DNA-bd_sf"/>
</dbReference>
<sequence length="216" mass="24321">MNDKLPPDALIEAALLTQIEPLSEKAMRELCVPPLSQDKLIDVLTQLKLRWQQRALDLVHTREGWRFQIAQAAFERLGSLQEQRTPRYSRAVMETLAIIAYQQPVTRGDIEGIRGVAVSQNVMQTLQDRGWIEIIGHRDSVGRPALWATTESFLTDLRLDSLEELPPLTELGELVLPELQDTPPSGDEEAEDEAEADTLETAEPPPEHGNRDMLLN</sequence>
<gene>
    <name evidence="6" type="primary">scpB</name>
    <name evidence="6" type="ORF">NCTC10295_00388</name>
</gene>
<accession>A0A378UGQ7</accession>
<name>A0A378UGQ7_BERDE</name>
<dbReference type="Gene3D" id="1.10.10.10">
    <property type="entry name" value="Winged helix-like DNA-binding domain superfamily/Winged helix DNA-binding domain"/>
    <property type="match status" value="2"/>
</dbReference>
<dbReference type="PIRSF" id="PIRSF019345">
    <property type="entry name" value="ScpB"/>
    <property type="match status" value="1"/>
</dbReference>
<keyword evidence="7" id="KW-1185">Reference proteome</keyword>
<dbReference type="SUPFAM" id="SSF46785">
    <property type="entry name" value="Winged helix' DNA-binding domain"/>
    <property type="match status" value="2"/>
</dbReference>
<dbReference type="PANTHER" id="PTHR34298">
    <property type="entry name" value="SEGREGATION AND CONDENSATION PROTEIN B"/>
    <property type="match status" value="1"/>
</dbReference>
<evidence type="ECO:0000256" key="4">
    <source>
        <dbReference type="ARBA" id="ARBA00023306"/>
    </source>
</evidence>
<protein>
    <submittedName>
        <fullName evidence="6">Segregation and condensation protein B</fullName>
    </submittedName>
</protein>
<dbReference type="Proteomes" id="UP000254651">
    <property type="component" value="Unassembled WGS sequence"/>
</dbReference>
<dbReference type="InterPro" id="IPR005234">
    <property type="entry name" value="ScpB_csome_segregation"/>
</dbReference>
<evidence type="ECO:0000256" key="3">
    <source>
        <dbReference type="ARBA" id="ARBA00022829"/>
    </source>
</evidence>
<evidence type="ECO:0000313" key="7">
    <source>
        <dbReference type="Proteomes" id="UP000254651"/>
    </source>
</evidence>
<evidence type="ECO:0000256" key="2">
    <source>
        <dbReference type="ARBA" id="ARBA00022618"/>
    </source>
</evidence>
<dbReference type="RefSeq" id="WP_066078478.1">
    <property type="nucleotide sequence ID" value="NZ_CP181246.1"/>
</dbReference>
<keyword evidence="1" id="KW-0963">Cytoplasm</keyword>
<dbReference type="InterPro" id="IPR036388">
    <property type="entry name" value="WH-like_DNA-bd_sf"/>
</dbReference>
<dbReference type="EMBL" id="UGQS01000001">
    <property type="protein sequence ID" value="STZ75642.1"/>
    <property type="molecule type" value="Genomic_DNA"/>
</dbReference>
<feature type="compositionally biased region" description="Basic and acidic residues" evidence="5">
    <location>
        <begin position="205"/>
        <end position="216"/>
    </location>
</feature>
<dbReference type="Pfam" id="PF04079">
    <property type="entry name" value="SMC_ScpB"/>
    <property type="match status" value="1"/>
</dbReference>
<dbReference type="GO" id="GO:0051301">
    <property type="term" value="P:cell division"/>
    <property type="evidence" value="ECO:0007669"/>
    <property type="project" value="UniProtKB-KW"/>
</dbReference>
<dbReference type="AlphaFoldDB" id="A0A378UGQ7"/>
<organism evidence="6 7">
    <name type="scientific">Bergeriella denitrificans</name>
    <name type="common">Neisseria denitrificans</name>
    <dbReference type="NCBI Taxonomy" id="494"/>
    <lineage>
        <taxon>Bacteria</taxon>
        <taxon>Pseudomonadati</taxon>
        <taxon>Pseudomonadota</taxon>
        <taxon>Betaproteobacteria</taxon>
        <taxon>Neisseriales</taxon>
        <taxon>Neisseriaceae</taxon>
        <taxon>Bergeriella</taxon>
    </lineage>
</organism>
<feature type="compositionally biased region" description="Acidic residues" evidence="5">
    <location>
        <begin position="186"/>
        <end position="200"/>
    </location>
</feature>
<dbReference type="PANTHER" id="PTHR34298:SF2">
    <property type="entry name" value="SEGREGATION AND CONDENSATION PROTEIN B"/>
    <property type="match status" value="1"/>
</dbReference>
<dbReference type="GO" id="GO:0051304">
    <property type="term" value="P:chromosome separation"/>
    <property type="evidence" value="ECO:0007669"/>
    <property type="project" value="InterPro"/>
</dbReference>
<feature type="region of interest" description="Disordered" evidence="5">
    <location>
        <begin position="173"/>
        <end position="216"/>
    </location>
</feature>